<dbReference type="AlphaFoldDB" id="A0AAV8DRN9"/>
<comment type="similarity">
    <text evidence="1">Belongs to the UDP-glycosyltransferase family.</text>
</comment>
<accession>A0AAV8DRN9</accession>
<dbReference type="CDD" id="cd03784">
    <property type="entry name" value="GT1_Gtf-like"/>
    <property type="match status" value="1"/>
</dbReference>
<organism evidence="3 4">
    <name type="scientific">Rhynchospora pubera</name>
    <dbReference type="NCBI Taxonomy" id="906938"/>
    <lineage>
        <taxon>Eukaryota</taxon>
        <taxon>Viridiplantae</taxon>
        <taxon>Streptophyta</taxon>
        <taxon>Embryophyta</taxon>
        <taxon>Tracheophyta</taxon>
        <taxon>Spermatophyta</taxon>
        <taxon>Magnoliopsida</taxon>
        <taxon>Liliopsida</taxon>
        <taxon>Poales</taxon>
        <taxon>Cyperaceae</taxon>
        <taxon>Cyperoideae</taxon>
        <taxon>Rhynchosporeae</taxon>
        <taxon>Rhynchospora</taxon>
    </lineage>
</organism>
<dbReference type="GO" id="GO:0080043">
    <property type="term" value="F:quercetin 3-O-glucosyltransferase activity"/>
    <property type="evidence" value="ECO:0007669"/>
    <property type="project" value="TreeGrafter"/>
</dbReference>
<gene>
    <name evidence="3" type="ORF">LUZ62_054021</name>
</gene>
<evidence type="ECO:0000256" key="1">
    <source>
        <dbReference type="ARBA" id="ARBA00009995"/>
    </source>
</evidence>
<dbReference type="Pfam" id="PF00201">
    <property type="entry name" value="UDPGT"/>
    <property type="match status" value="1"/>
</dbReference>
<dbReference type="PANTHER" id="PTHR11926:SF1534">
    <property type="entry name" value="GLYCOSYLTRANSFERASE"/>
    <property type="match status" value="1"/>
</dbReference>
<dbReference type="InterPro" id="IPR002213">
    <property type="entry name" value="UDP_glucos_trans"/>
</dbReference>
<dbReference type="SUPFAM" id="SSF53756">
    <property type="entry name" value="UDP-Glycosyltransferase/glycogen phosphorylase"/>
    <property type="match status" value="1"/>
</dbReference>
<keyword evidence="4" id="KW-1185">Reference proteome</keyword>
<evidence type="ECO:0000313" key="4">
    <source>
        <dbReference type="Proteomes" id="UP001140206"/>
    </source>
</evidence>
<keyword evidence="2" id="KW-0808">Transferase</keyword>
<evidence type="ECO:0000256" key="2">
    <source>
        <dbReference type="ARBA" id="ARBA00022679"/>
    </source>
</evidence>
<reference evidence="3" key="1">
    <citation type="submission" date="2022-08" db="EMBL/GenBank/DDBJ databases">
        <authorList>
            <person name="Marques A."/>
        </authorList>
    </citation>
    <scope>NUCLEOTIDE SEQUENCE</scope>
    <source>
        <strain evidence="3">RhyPub2mFocal</strain>
        <tissue evidence="3">Leaves</tissue>
    </source>
</reference>
<protein>
    <submittedName>
        <fullName evidence="3">Glycosyltransferase</fullName>
    </submittedName>
</protein>
<dbReference type="GO" id="GO:0080044">
    <property type="term" value="F:quercetin 7-O-glucosyltransferase activity"/>
    <property type="evidence" value="ECO:0007669"/>
    <property type="project" value="TreeGrafter"/>
</dbReference>
<dbReference type="Proteomes" id="UP001140206">
    <property type="component" value="Chromosome 3"/>
</dbReference>
<sequence>MRSPYQYITIKAHPQPHYFRAYQETTTTKLKTKSRPPKTESELEFIRMEKQHLHFLVATFPFQGHINPALHLAKRLALNTGSQVTFSTTVSAHRRMFPSLSEIGSLETQDELITYIPFSDGHDDNIGMPQDFNAYMSDFNHIGSQTLSEIIGSLASSGRPVSCIICTLLLPWAADVARDHNIPSALYWIQPATIFAIYYHYFNGYGGVVRSNHNDPSYVVELPGLPPYKIKDLPNFVTQAFQEEDQFHSIYLSFSQLFQTLLKQRTDKSKPLVLINTFAALEKKELAIFTELEMLPIGPLLPLMIEESGNGGSLFRHDEKGYLEWLDSKPQKSVVYMSFGSLANVKKDQLEELLNALEDCEKPYIWVVRKDNRIEGVDFECVKNGMVVEWCNQVKVLSHSSVGCFVTHCGWNSVSESIACGVVMVGAPRLSDQTINARLIEEVWGVGVRAEVGEDGVLKKKELIRCLDLVMGDGEAAAQMRKMAMFWKEKAGEATSKDGLSDRNLMAFVNRI</sequence>
<dbReference type="EMBL" id="JAMFTS010000003">
    <property type="protein sequence ID" value="KAJ4769764.1"/>
    <property type="molecule type" value="Genomic_DNA"/>
</dbReference>
<dbReference type="Gene3D" id="3.40.50.2000">
    <property type="entry name" value="Glycogen Phosphorylase B"/>
    <property type="match status" value="2"/>
</dbReference>
<name>A0AAV8DRN9_9POAL</name>
<evidence type="ECO:0000313" key="3">
    <source>
        <dbReference type="EMBL" id="KAJ4769764.1"/>
    </source>
</evidence>
<dbReference type="FunFam" id="3.40.50.2000:FF:000019">
    <property type="entry name" value="Glycosyltransferase"/>
    <property type="match status" value="1"/>
</dbReference>
<dbReference type="PANTHER" id="PTHR11926">
    <property type="entry name" value="GLUCOSYL/GLUCURONOSYL TRANSFERASES"/>
    <property type="match status" value="1"/>
</dbReference>
<comment type="caution">
    <text evidence="3">The sequence shown here is derived from an EMBL/GenBank/DDBJ whole genome shotgun (WGS) entry which is preliminary data.</text>
</comment>
<proteinExistence type="inferred from homology"/>